<dbReference type="STRING" id="150374.A0A0M9VVZ7"/>
<organism evidence="1 2">
    <name type="scientific">Escovopsis weberi</name>
    <dbReference type="NCBI Taxonomy" id="150374"/>
    <lineage>
        <taxon>Eukaryota</taxon>
        <taxon>Fungi</taxon>
        <taxon>Dikarya</taxon>
        <taxon>Ascomycota</taxon>
        <taxon>Pezizomycotina</taxon>
        <taxon>Sordariomycetes</taxon>
        <taxon>Hypocreomycetidae</taxon>
        <taxon>Hypocreales</taxon>
        <taxon>Hypocreaceae</taxon>
        <taxon>Escovopsis</taxon>
    </lineage>
</organism>
<evidence type="ECO:0000313" key="1">
    <source>
        <dbReference type="EMBL" id="KOS21509.1"/>
    </source>
</evidence>
<gene>
    <name evidence="1" type="ORF">ESCO_005129</name>
</gene>
<dbReference type="Proteomes" id="UP000053831">
    <property type="component" value="Unassembled WGS sequence"/>
</dbReference>
<dbReference type="OrthoDB" id="5281682at2759"/>
<comment type="caution">
    <text evidence="1">The sequence shown here is derived from an EMBL/GenBank/DDBJ whole genome shotgun (WGS) entry which is preliminary data.</text>
</comment>
<dbReference type="EMBL" id="LGSR01000008">
    <property type="protein sequence ID" value="KOS21509.1"/>
    <property type="molecule type" value="Genomic_DNA"/>
</dbReference>
<name>A0A0M9VVZ7_ESCWE</name>
<accession>A0A0M9VVZ7</accession>
<keyword evidence="2" id="KW-1185">Reference proteome</keyword>
<reference evidence="1 2" key="1">
    <citation type="submission" date="2015-07" db="EMBL/GenBank/DDBJ databases">
        <title>The genome of the fungus Escovopsis weberi, a specialized disease agent of ant agriculture.</title>
        <authorList>
            <person name="de Man T.J."/>
            <person name="Stajich J.E."/>
            <person name="Kubicek C.P."/>
            <person name="Chenthamara K."/>
            <person name="Atanasova L."/>
            <person name="Druzhinina I.S."/>
            <person name="Birnbaum S."/>
            <person name="Barribeau S.M."/>
            <person name="Teiling C."/>
            <person name="Suen G."/>
            <person name="Currie C."/>
            <person name="Gerardo N.M."/>
        </authorList>
    </citation>
    <scope>NUCLEOTIDE SEQUENCE [LARGE SCALE GENOMIC DNA]</scope>
</reference>
<proteinExistence type="predicted"/>
<protein>
    <submittedName>
        <fullName evidence="1">Uncharacterized protein</fullName>
    </submittedName>
</protein>
<sequence length="770" mass="87646">MDASSLCIWPPCGIDDEVADFLRLHSCTDSNCQFLAKGLAKRLREPVDGSVPVQKRDFDSEPSRDEIEDEVVKRLRKNLAGIRRWVRAYENSADWDPDEKENHTIKVLREFTLLPPSAAAHTALQPNDGGDDYHNEDDNMSWAKLWSESAAFRPPAERDRNGIRDYIDATSNPLFASGEWSLFKGWERDSTIMEPLFFAPFIHWIEDGFVIQRPSNPRAGRHDEDDDNTAAAAAAAVPPLEDWDMEGLADPPRSVDLAFQESFIPSGFFGLWLNRHAIRTDAHRNRRNGYLTQLPIDLQARIVGFLAAEFSPYVSGRLRRTMGQSGSWAPIHNYSRRKAFTDLSLISPLWRSLIQAKIFSHVKILAVPESLHNSKIFFRNHLRLAACVKQVEAWFPAFGRLDIPWALWRMYGRHPNFESGLWPCHWHNPPIFNSLGDVFIFVADTFKNTTTLILEGGARRKAFGVDYFLGDDEDRSRPPGPDSPSRLEPLSSVRTLVTKGQWNLIRDAGDFLALMEALPSLTEWRGSFTMRKSKTAPSLRDYLPFLPIHIRRLDLNVEGDGQRESRIVPKVHYKGDICAILGRLLPSLEHFSYRGRVCHTIFDTEELASRPPNTRLVSVEIQVKNCCRTDPEPYPNTGSSILQPTFIDAFEALVMAAARSLRHYSRVEYLRIFFPDTRQTSPALSPCFLIQDGVGYGIWTAALERELMLVRPTLAYVRQGGQNIVRELRIEGGRATLKQDEIWSRRALVSLDAYRNLDVSTIMDWDGLSD</sequence>
<evidence type="ECO:0000313" key="2">
    <source>
        <dbReference type="Proteomes" id="UP000053831"/>
    </source>
</evidence>
<dbReference type="AlphaFoldDB" id="A0A0M9VVZ7"/>